<comment type="caution">
    <text evidence="2">The sequence shown here is derived from an EMBL/GenBank/DDBJ whole genome shotgun (WGS) entry which is preliminary data.</text>
</comment>
<protein>
    <submittedName>
        <fullName evidence="2">Alpha/beta fold hydrolase</fullName>
    </submittedName>
</protein>
<evidence type="ECO:0000313" key="2">
    <source>
        <dbReference type="EMBL" id="MYN17362.1"/>
    </source>
</evidence>
<reference evidence="2 3" key="1">
    <citation type="submission" date="2019-12" db="EMBL/GenBank/DDBJ databases">
        <title>Novel species isolated from a subtropical stream in China.</title>
        <authorList>
            <person name="Lu H."/>
        </authorList>
    </citation>
    <scope>NUCLEOTIDE SEQUENCE [LARGE SCALE GENOMIC DNA]</scope>
    <source>
        <strain evidence="2 3">FT107W</strain>
    </source>
</reference>
<organism evidence="2 3">
    <name type="scientific">Duganella vulcania</name>
    <dbReference type="NCBI Taxonomy" id="2692166"/>
    <lineage>
        <taxon>Bacteria</taxon>
        <taxon>Pseudomonadati</taxon>
        <taxon>Pseudomonadota</taxon>
        <taxon>Betaproteobacteria</taxon>
        <taxon>Burkholderiales</taxon>
        <taxon>Oxalobacteraceae</taxon>
        <taxon>Telluria group</taxon>
        <taxon>Duganella</taxon>
    </lineage>
</organism>
<dbReference type="InterPro" id="IPR000073">
    <property type="entry name" value="AB_hydrolase_1"/>
</dbReference>
<dbReference type="Proteomes" id="UP000484875">
    <property type="component" value="Unassembled WGS sequence"/>
</dbReference>
<evidence type="ECO:0000313" key="3">
    <source>
        <dbReference type="Proteomes" id="UP000484875"/>
    </source>
</evidence>
<dbReference type="SUPFAM" id="SSF53474">
    <property type="entry name" value="alpha/beta-Hydrolases"/>
    <property type="match status" value="1"/>
</dbReference>
<feature type="domain" description="AB hydrolase-1" evidence="1">
    <location>
        <begin position="4"/>
        <end position="259"/>
    </location>
</feature>
<accession>A0A845HDR8</accession>
<dbReference type="EMBL" id="WWCV01000017">
    <property type="protein sequence ID" value="MYN17362.1"/>
    <property type="molecule type" value="Genomic_DNA"/>
</dbReference>
<name>A0A845HDR8_9BURK</name>
<dbReference type="GO" id="GO:0080030">
    <property type="term" value="F:methyl indole-3-acetate esterase activity"/>
    <property type="evidence" value="ECO:0007669"/>
    <property type="project" value="TreeGrafter"/>
</dbReference>
<dbReference type="Pfam" id="PF12697">
    <property type="entry name" value="Abhydrolase_6"/>
    <property type="match status" value="1"/>
</dbReference>
<dbReference type="InterPro" id="IPR029058">
    <property type="entry name" value="AB_hydrolase_fold"/>
</dbReference>
<dbReference type="Gene3D" id="3.40.50.1820">
    <property type="entry name" value="alpha/beta hydrolase"/>
    <property type="match status" value="1"/>
</dbReference>
<proteinExistence type="predicted"/>
<keyword evidence="2" id="KW-0378">Hydrolase</keyword>
<keyword evidence="3" id="KW-1185">Reference proteome</keyword>
<dbReference type="GO" id="GO:0080032">
    <property type="term" value="F:methyl jasmonate esterase activity"/>
    <property type="evidence" value="ECO:0007669"/>
    <property type="project" value="TreeGrafter"/>
</dbReference>
<evidence type="ECO:0000259" key="1">
    <source>
        <dbReference type="Pfam" id="PF12697"/>
    </source>
</evidence>
<sequence length="270" mass="29653">MATFVLLHGSFHAAWNWHKLIPLLEAAGHRAVALDLPAHGKDRTAPRHATLAHCVTTVLDCVAGLDAPVLLVAHSRNGIVISQAAEQAGGRIAGLVYLAAYLVPDGRAMMDYALLDAESLVARNVSPPLDARRAARLLGLFRSGWLRWLLPRLLPASLQTHRLKRAVYREALYHDCPDDITALAEALLESEPNWAGFTPLRLSEEAYGRVPRIYIECLQDRAVTIGLQRRMQRDSGCAQVYSLDSGHSPFFSQPAALARLLELSVECCGR</sequence>
<dbReference type="RefSeq" id="WP_161089993.1">
    <property type="nucleotide sequence ID" value="NZ_WWCV01000017.1"/>
</dbReference>
<dbReference type="InterPro" id="IPR045889">
    <property type="entry name" value="MES/HNL"/>
</dbReference>
<dbReference type="AlphaFoldDB" id="A0A845HDR8"/>
<gene>
    <name evidence="2" type="ORF">GTP81_11420</name>
</gene>
<dbReference type="PANTHER" id="PTHR10992:SF1086">
    <property type="entry name" value="AB HYDROLASE-1 DOMAIN-CONTAINING PROTEIN"/>
    <property type="match status" value="1"/>
</dbReference>
<dbReference type="PANTHER" id="PTHR10992">
    <property type="entry name" value="METHYLESTERASE FAMILY MEMBER"/>
    <property type="match status" value="1"/>
</dbReference>